<evidence type="ECO:0000313" key="12">
    <source>
        <dbReference type="EMBL" id="PVU86962.1"/>
    </source>
</evidence>
<organism evidence="12 13">
    <name type="scientific">Smittium simulii</name>
    <dbReference type="NCBI Taxonomy" id="133385"/>
    <lineage>
        <taxon>Eukaryota</taxon>
        <taxon>Fungi</taxon>
        <taxon>Fungi incertae sedis</taxon>
        <taxon>Zoopagomycota</taxon>
        <taxon>Kickxellomycotina</taxon>
        <taxon>Harpellomycetes</taxon>
        <taxon>Harpellales</taxon>
        <taxon>Legeriomycetaceae</taxon>
        <taxon>Smittium</taxon>
    </lineage>
</organism>
<sequence>MSFDIDWCKLDTKVNEKLTQTINDFFSELKNKPSIIGELKVINLDLGTKPPHVELLDITEPFSEFYMPTKEEIDQLDNSELEKQVAAAKAELEDSKAIVNKLENSLYSSKLNYYDQNTPENYLSDLIYSRKVESVQNFGTFGNDHSFTPVGIRAIPETRLTSIFNNNDSLSIHRDAIMGFRNNNIPPNQMNHLELDHNDIGLINDNLILSDLEIGSASGGEHYLNNNALNYTDISSNIPESYLNQDFRSVEDIYNISKSEDDMQIYFKLGYAGDISIKLTVELQLNYPANSFMSLPITCHVTNLKFNAVLVVAYLKNKINICFLEPELPRTSLLDDLSIRSEIGDGHQHVLKNVETVEKFIVEQLKKSIDENFVFPSYTSIEFND</sequence>
<accession>A0A2T9Y3N5</accession>
<dbReference type="PANTHER" id="PTHR28204:SF1">
    <property type="entry name" value="MITOCHONDRIAL DISTRIBUTION AND MORPHOLOGY PROTEIN 12"/>
    <property type="match status" value="1"/>
</dbReference>
<keyword evidence="13" id="KW-1185">Reference proteome</keyword>
<dbReference type="GO" id="GO:0015914">
    <property type="term" value="P:phospholipid transport"/>
    <property type="evidence" value="ECO:0007669"/>
    <property type="project" value="TreeGrafter"/>
</dbReference>
<feature type="coiled-coil region" evidence="10">
    <location>
        <begin position="78"/>
        <end position="105"/>
    </location>
</feature>
<keyword evidence="7 9" id="KW-0496">Mitochondrion</keyword>
<gene>
    <name evidence="9" type="primary">MDM12</name>
    <name evidence="12" type="ORF">BB561_006500</name>
</gene>
<keyword evidence="6" id="KW-0446">Lipid-binding</keyword>
<dbReference type="PROSITE" id="PS51847">
    <property type="entry name" value="SMP"/>
    <property type="match status" value="1"/>
</dbReference>
<name>A0A2T9Y3N5_9FUNG</name>
<evidence type="ECO:0000256" key="10">
    <source>
        <dbReference type="SAM" id="Coils"/>
    </source>
</evidence>
<dbReference type="Proteomes" id="UP000245383">
    <property type="component" value="Unassembled WGS sequence"/>
</dbReference>
<dbReference type="OrthoDB" id="3356905at2759"/>
<keyword evidence="2" id="KW-0813">Transport</keyword>
<keyword evidence="3 9" id="KW-1000">Mitochondrion outer membrane</keyword>
<comment type="caution">
    <text evidence="12">The sequence shown here is derived from an EMBL/GenBank/DDBJ whole genome shotgun (WGS) entry which is preliminary data.</text>
</comment>
<protein>
    <recommendedName>
        <fullName evidence="9">Mitochondrial distribution and morphology protein 12</fullName>
    </recommendedName>
    <alternativeName>
        <fullName evidence="9">Mitochondrial inheritance component MDM12</fullName>
    </alternativeName>
</protein>
<dbReference type="GO" id="GO:0032865">
    <property type="term" value="C:ERMES complex"/>
    <property type="evidence" value="ECO:0007669"/>
    <property type="project" value="UniProtKB-UniRule"/>
</dbReference>
<keyword evidence="4 9" id="KW-0256">Endoplasmic reticulum</keyword>
<comment type="similarity">
    <text evidence="9">Belongs to the MDM12 family.</text>
</comment>
<dbReference type="Pfam" id="PF26544">
    <property type="entry name" value="Mdm12"/>
    <property type="match status" value="2"/>
</dbReference>
<evidence type="ECO:0000256" key="8">
    <source>
        <dbReference type="ARBA" id="ARBA00023136"/>
    </source>
</evidence>
<proteinExistence type="inferred from homology"/>
<dbReference type="HAMAP" id="MF_03104">
    <property type="entry name" value="Mdm12"/>
    <property type="match status" value="1"/>
</dbReference>
<dbReference type="GO" id="GO:0008289">
    <property type="term" value="F:lipid binding"/>
    <property type="evidence" value="ECO:0007669"/>
    <property type="project" value="UniProtKB-KW"/>
</dbReference>
<dbReference type="PANTHER" id="PTHR28204">
    <property type="entry name" value="MITOCHONDRIAL DISTRIBUTION AND MORPHOLOGY PROTEIN 12"/>
    <property type="match status" value="1"/>
</dbReference>
<feature type="domain" description="SMP-LTD" evidence="11">
    <location>
        <begin position="1"/>
        <end position="384"/>
    </location>
</feature>
<evidence type="ECO:0000259" key="11">
    <source>
        <dbReference type="PROSITE" id="PS51847"/>
    </source>
</evidence>
<dbReference type="AlphaFoldDB" id="A0A2T9Y3N5"/>
<dbReference type="InterPro" id="IPR031468">
    <property type="entry name" value="SMP_LBD"/>
</dbReference>
<keyword evidence="10" id="KW-0175">Coiled coil</keyword>
<keyword evidence="8 9" id="KW-0472">Membrane</keyword>
<dbReference type="GO" id="GO:0005789">
    <property type="term" value="C:endoplasmic reticulum membrane"/>
    <property type="evidence" value="ECO:0007669"/>
    <property type="project" value="UniProtKB-SubCell"/>
</dbReference>
<dbReference type="CDD" id="cd21672">
    <property type="entry name" value="SMP_Mdm12"/>
    <property type="match status" value="1"/>
</dbReference>
<evidence type="ECO:0000313" key="13">
    <source>
        <dbReference type="Proteomes" id="UP000245383"/>
    </source>
</evidence>
<evidence type="ECO:0000256" key="6">
    <source>
        <dbReference type="ARBA" id="ARBA00023121"/>
    </source>
</evidence>
<dbReference type="GO" id="GO:0045040">
    <property type="term" value="P:protein insertion into mitochondrial outer membrane"/>
    <property type="evidence" value="ECO:0007669"/>
    <property type="project" value="UniProtKB-UniRule"/>
</dbReference>
<evidence type="ECO:0000256" key="9">
    <source>
        <dbReference type="HAMAP-Rule" id="MF_03104"/>
    </source>
</evidence>
<dbReference type="GO" id="GO:1990456">
    <property type="term" value="P:mitochondrion-endoplasmic reticulum membrane tethering"/>
    <property type="evidence" value="ECO:0007669"/>
    <property type="project" value="TreeGrafter"/>
</dbReference>
<reference evidence="12 13" key="1">
    <citation type="journal article" date="2018" name="MBio">
        <title>Comparative Genomics Reveals the Core Gene Toolbox for the Fungus-Insect Symbiosis.</title>
        <authorList>
            <person name="Wang Y."/>
            <person name="Stata M."/>
            <person name="Wang W."/>
            <person name="Stajich J.E."/>
            <person name="White M.M."/>
            <person name="Moncalvo J.M."/>
        </authorList>
    </citation>
    <scope>NUCLEOTIDE SEQUENCE [LARGE SCALE GENOMIC DNA]</scope>
    <source>
        <strain evidence="12 13">SWE-8-4</strain>
    </source>
</reference>
<comment type="subcellular location">
    <subcellularLocation>
        <location evidence="1">Membrane</location>
    </subcellularLocation>
    <subcellularLocation>
        <location evidence="9">Mitochondrion outer membrane</location>
        <topology evidence="9">Peripheral membrane protein</topology>
        <orientation evidence="9">Cytoplasmic side</orientation>
    </subcellularLocation>
    <subcellularLocation>
        <location evidence="9">Endoplasmic reticulum membrane</location>
        <topology evidence="9">Peripheral membrane protein</topology>
        <orientation evidence="9">Cytoplasmic side</orientation>
    </subcellularLocation>
    <text evidence="9">The ERMES/MDM complex localizes to a few discrete foci (around 10 per single cell), that represent mitochondria-endoplasmic reticulum junctions. These foci are often found next to mtDNA nucleoids.</text>
</comment>
<evidence type="ECO:0000256" key="4">
    <source>
        <dbReference type="ARBA" id="ARBA00022824"/>
    </source>
</evidence>
<evidence type="ECO:0000256" key="1">
    <source>
        <dbReference type="ARBA" id="ARBA00004370"/>
    </source>
</evidence>
<comment type="subunit">
    <text evidence="9">Component of the ER-mitochondria encounter structure (ERMES) or MDM complex, composed of MMM1, MDM10, MDM12 and MDM34. A MMM1 homodimer associates with one molecule of MDM12 on each side in a pairwise head-to-tail manner, and the SMP-LTD domains of MMM1 and MDM12 generate a continuous hydrophobic tunnel for phospholipid trafficking.</text>
</comment>
<dbReference type="InterPro" id="IPR027532">
    <property type="entry name" value="Mdm12"/>
</dbReference>
<evidence type="ECO:0000256" key="7">
    <source>
        <dbReference type="ARBA" id="ARBA00023128"/>
    </source>
</evidence>
<dbReference type="EMBL" id="MBFR01000576">
    <property type="protein sequence ID" value="PVU86962.1"/>
    <property type="molecule type" value="Genomic_DNA"/>
</dbReference>
<dbReference type="STRING" id="133385.A0A2T9Y3N5"/>
<evidence type="ECO:0000256" key="5">
    <source>
        <dbReference type="ARBA" id="ARBA00023055"/>
    </source>
</evidence>
<keyword evidence="5" id="KW-0445">Lipid transport</keyword>
<evidence type="ECO:0000256" key="3">
    <source>
        <dbReference type="ARBA" id="ARBA00022787"/>
    </source>
</evidence>
<comment type="function">
    <text evidence="9">Component of the ERMES/MDM complex, which serves as a molecular tether to connect the endoplasmic reticulum (ER) and mitochondria. Components of this complex are involved in the control of mitochondrial shape and protein biogenesis, and function in nonvesicular lipid trafficking between the ER and mitochondria. MDM12 is required for the interaction of the ER-resident membrane protein MMM1 and the outer mitochondrial membrane-resident beta-barrel protein MDM10. The MDM12-MMM1 subcomplex functions in the major beta-barrel assembly pathway that is responsible for biogenesis of all mitochondrial outer membrane beta-barrel proteins, and acts in a late step after the SAM complex. The MDM10-MDM12-MMM1 subcomplex further acts in the TOM40-specific pathway after the action of the MDM12-MMM1 complex. Essential for establishing and maintaining the structure of mitochondria and maintenance of mtDNA nucleoids.</text>
</comment>
<evidence type="ECO:0000256" key="2">
    <source>
        <dbReference type="ARBA" id="ARBA00022448"/>
    </source>
</evidence>